<dbReference type="PROSITE" id="PS51257">
    <property type="entry name" value="PROKAR_LIPOPROTEIN"/>
    <property type="match status" value="1"/>
</dbReference>
<feature type="chain" id="PRO_5030846105" description="Lipoprotein" evidence="1">
    <location>
        <begin position="22"/>
        <end position="116"/>
    </location>
</feature>
<protein>
    <recommendedName>
        <fullName evidence="4">Lipoprotein</fullName>
    </recommendedName>
</protein>
<feature type="signal peptide" evidence="1">
    <location>
        <begin position="1"/>
        <end position="21"/>
    </location>
</feature>
<sequence>MRVLMAVTVAALLAGCASSNMDDARAKAPAKTLSSAKADQLVAQCVQFAWQDEAVFGVDAAAYLESGKGGGYTVYSRSAESFVDIKAEAAATTVRFYAVEDNFVSKRRLAALATCL</sequence>
<evidence type="ECO:0000313" key="2">
    <source>
        <dbReference type="EMBL" id="MQA53403.1"/>
    </source>
</evidence>
<keyword evidence="1" id="KW-0732">Signal</keyword>
<dbReference type="AlphaFoldDB" id="A0A7X1PM72"/>
<comment type="caution">
    <text evidence="2">The sequence shown here is derived from an EMBL/GenBank/DDBJ whole genome shotgun (WGS) entry which is preliminary data.</text>
</comment>
<reference evidence="2 3" key="1">
    <citation type="submission" date="2019-10" db="EMBL/GenBank/DDBJ databases">
        <title>Pseudomonas dajingensis sp. nov., isolated from the profound head ulcers of farmed Murray cod (Maccullochella peelii peelii).</title>
        <authorList>
            <person name="Liu Y."/>
        </authorList>
    </citation>
    <scope>NUCLEOTIDE SEQUENCE [LARGE SCALE GENOMIC DNA]</scope>
    <source>
        <strain evidence="2 3">MC042</strain>
    </source>
</reference>
<organism evidence="2 3">
    <name type="scientific">Pseudomonas piscis</name>
    <dbReference type="NCBI Taxonomy" id="2614538"/>
    <lineage>
        <taxon>Bacteria</taxon>
        <taxon>Pseudomonadati</taxon>
        <taxon>Pseudomonadota</taxon>
        <taxon>Gammaproteobacteria</taxon>
        <taxon>Pseudomonadales</taxon>
        <taxon>Pseudomonadaceae</taxon>
        <taxon>Pseudomonas</taxon>
    </lineage>
</organism>
<accession>A0A7X1PM72</accession>
<dbReference type="Proteomes" id="UP000486534">
    <property type="component" value="Unassembled WGS sequence"/>
</dbReference>
<name>A0A7X1PM72_9PSED</name>
<dbReference type="EMBL" id="WHUV01000001">
    <property type="protein sequence ID" value="MQA53403.1"/>
    <property type="molecule type" value="Genomic_DNA"/>
</dbReference>
<evidence type="ECO:0008006" key="4">
    <source>
        <dbReference type="Google" id="ProtNLM"/>
    </source>
</evidence>
<dbReference type="RefSeq" id="WP_053138143.1">
    <property type="nucleotide sequence ID" value="NZ_CP191492.1"/>
</dbReference>
<evidence type="ECO:0000313" key="3">
    <source>
        <dbReference type="Proteomes" id="UP000486534"/>
    </source>
</evidence>
<evidence type="ECO:0000256" key="1">
    <source>
        <dbReference type="SAM" id="SignalP"/>
    </source>
</evidence>
<gene>
    <name evidence="2" type="ORF">GDH07_08750</name>
</gene>
<proteinExistence type="predicted"/>